<dbReference type="RefSeq" id="WP_114532148.1">
    <property type="nucleotide sequence ID" value="NZ_QQBH01000029.1"/>
</dbReference>
<protein>
    <submittedName>
        <fullName evidence="1">Uncharacterized protein</fullName>
    </submittedName>
</protein>
<reference evidence="1 2" key="1">
    <citation type="submission" date="2018-07" db="EMBL/GenBank/DDBJ databases">
        <title>Genome guided investigation of antibiotics producing actinomycetales strain isolated from a Macau mangrove ecosystem.</title>
        <authorList>
            <person name="Hu D."/>
        </authorList>
    </citation>
    <scope>NUCLEOTIDE SEQUENCE [LARGE SCALE GENOMIC DNA]</scope>
    <source>
        <strain evidence="1 2">2297</strain>
    </source>
</reference>
<dbReference type="EMBL" id="QQBH01000029">
    <property type="protein sequence ID" value="RDD85224.1"/>
    <property type="molecule type" value="Genomic_DNA"/>
</dbReference>
<sequence>MSSVTVIAHESVRDPHAELWFAEPAGFTALPLDALLAEPGAQAADGMREAMAPLLAAAPGEAARQQFIALVASGQQMLAALREFGTVHCSVGMHRDDVGGGPRPLLSLFSIAWRDTATAPRAATAARAVTGTVGHSRIEYLELSSGPATLSETTSPPPPTPVPGLPPLPLLQVHAHLPHPDCKRMAVLALSTVAVARRGEYRGILRQVVETVRFEDPMGRRA</sequence>
<proteinExistence type="predicted"/>
<organism evidence="1 2">
    <name type="scientific">Streptomyces parvulus</name>
    <dbReference type="NCBI Taxonomy" id="146923"/>
    <lineage>
        <taxon>Bacteria</taxon>
        <taxon>Bacillati</taxon>
        <taxon>Actinomycetota</taxon>
        <taxon>Actinomycetes</taxon>
        <taxon>Kitasatosporales</taxon>
        <taxon>Streptomycetaceae</taxon>
        <taxon>Streptomyces</taxon>
    </lineage>
</organism>
<accession>A0A369UWS5</accession>
<gene>
    <name evidence="1" type="ORF">DVZ84_31225</name>
</gene>
<dbReference type="Proteomes" id="UP000253742">
    <property type="component" value="Unassembled WGS sequence"/>
</dbReference>
<dbReference type="OrthoDB" id="4112854at2"/>
<evidence type="ECO:0000313" key="1">
    <source>
        <dbReference type="EMBL" id="RDD85224.1"/>
    </source>
</evidence>
<evidence type="ECO:0000313" key="2">
    <source>
        <dbReference type="Proteomes" id="UP000253742"/>
    </source>
</evidence>
<comment type="caution">
    <text evidence="1">The sequence shown here is derived from an EMBL/GenBank/DDBJ whole genome shotgun (WGS) entry which is preliminary data.</text>
</comment>
<dbReference type="AlphaFoldDB" id="A0A369UWS5"/>
<name>A0A369UWS5_9ACTN</name>